<dbReference type="AlphaFoldDB" id="A0A650F2Z4"/>
<keyword evidence="4" id="KW-0472">Membrane</keyword>
<evidence type="ECO:0000256" key="1">
    <source>
        <dbReference type="ARBA" id="ARBA00023224"/>
    </source>
</evidence>
<dbReference type="Pfam" id="PF00015">
    <property type="entry name" value="MCPsignal"/>
    <property type="match status" value="1"/>
</dbReference>
<evidence type="ECO:0000256" key="3">
    <source>
        <dbReference type="PROSITE-ProRule" id="PRU00284"/>
    </source>
</evidence>
<feature type="domain" description="HAMP" evidence="6">
    <location>
        <begin position="423"/>
        <end position="466"/>
    </location>
</feature>
<dbReference type="PANTHER" id="PTHR32089:SF112">
    <property type="entry name" value="LYSOZYME-LIKE PROTEIN-RELATED"/>
    <property type="match status" value="1"/>
</dbReference>
<gene>
    <name evidence="7" type="ORF">Helico4rc_2850</name>
</gene>
<feature type="transmembrane region" description="Helical" evidence="4">
    <location>
        <begin position="331"/>
        <end position="354"/>
    </location>
</feature>
<reference evidence="7" key="1">
    <citation type="journal article" date="2020" name="J. ISSAAS">
        <title>Lactobacilli and other gastrointestinal microbiota of Peromyscus leucopus, reservoir host for agents of Lyme disease and other zoonoses in North America.</title>
        <authorList>
            <person name="Milovic A."/>
            <person name="Bassam K."/>
            <person name="Shao H."/>
            <person name="Chatzistamou I."/>
            <person name="Tufts D.M."/>
            <person name="Diuk-Wasser M."/>
            <person name="Barbour A.G."/>
        </authorList>
    </citation>
    <scope>NUCLEOTIDE SEQUENCE</scope>
    <source>
        <strain evidence="7">LL4</strain>
    </source>
</reference>
<evidence type="ECO:0000313" key="7">
    <source>
        <dbReference type="EMBL" id="QGT50165.1"/>
    </source>
</evidence>
<proteinExistence type="inferred from homology"/>
<dbReference type="PANTHER" id="PTHR32089">
    <property type="entry name" value="METHYL-ACCEPTING CHEMOTAXIS PROTEIN MCPB"/>
    <property type="match status" value="1"/>
</dbReference>
<dbReference type="InterPro" id="IPR004089">
    <property type="entry name" value="MCPsignal_dom"/>
</dbReference>
<dbReference type="GO" id="GO:0016020">
    <property type="term" value="C:membrane"/>
    <property type="evidence" value="ECO:0007669"/>
    <property type="project" value="InterPro"/>
</dbReference>
<keyword evidence="4" id="KW-1133">Transmembrane helix</keyword>
<feature type="transmembrane region" description="Helical" evidence="4">
    <location>
        <begin position="12"/>
        <end position="32"/>
    </location>
</feature>
<dbReference type="EMBL" id="MN577567">
    <property type="protein sequence ID" value="QGT50165.1"/>
    <property type="molecule type" value="Genomic_DNA"/>
</dbReference>
<comment type="similarity">
    <text evidence="2">Belongs to the methyl-accepting chemotaxis (MCP) protein family.</text>
</comment>
<organism evidence="7">
    <name type="scientific">uncultured Helicobacter sp</name>
    <dbReference type="NCBI Taxonomy" id="175537"/>
    <lineage>
        <taxon>Bacteria</taxon>
        <taxon>Pseudomonadati</taxon>
        <taxon>Campylobacterota</taxon>
        <taxon>Epsilonproteobacteria</taxon>
        <taxon>Campylobacterales</taxon>
        <taxon>Helicobacteraceae</taxon>
        <taxon>Helicobacter</taxon>
        <taxon>environmental samples</taxon>
    </lineage>
</organism>
<dbReference type="SUPFAM" id="SSF58104">
    <property type="entry name" value="Methyl-accepting chemotaxis protein (MCP) signaling domain"/>
    <property type="match status" value="1"/>
</dbReference>
<dbReference type="PROSITE" id="PS50885">
    <property type="entry name" value="HAMP"/>
    <property type="match status" value="1"/>
</dbReference>
<name>A0A650F2Z4_9HELI</name>
<keyword evidence="4" id="KW-0812">Transmembrane</keyword>
<dbReference type="Gene3D" id="3.30.450.20">
    <property type="entry name" value="PAS domain"/>
    <property type="match status" value="1"/>
</dbReference>
<accession>A0A650F2Z4</accession>
<feature type="domain" description="Methyl-accepting transducer" evidence="5">
    <location>
        <begin position="484"/>
        <end position="704"/>
    </location>
</feature>
<dbReference type="SMART" id="SM00283">
    <property type="entry name" value="MA"/>
    <property type="match status" value="1"/>
</dbReference>
<dbReference type="InterPro" id="IPR003660">
    <property type="entry name" value="HAMP_dom"/>
</dbReference>
<evidence type="ECO:0000259" key="6">
    <source>
        <dbReference type="PROSITE" id="PS50885"/>
    </source>
</evidence>
<evidence type="ECO:0000256" key="2">
    <source>
        <dbReference type="ARBA" id="ARBA00029447"/>
    </source>
</evidence>
<dbReference type="PROSITE" id="PS50111">
    <property type="entry name" value="CHEMOTAXIS_TRANSDUC_2"/>
    <property type="match status" value="1"/>
</dbReference>
<sequence length="704" mass="78178">MRFLNNLTIGVKLVVCTLVIVCVGILALIILVTSSVNNVIAKDTDDILQSNAARYANYMEGNFNEIVSLLSMSSQFIKNDFERYNWGMAPETLQTLVGEMLKNAPWSLYSYLYLPTALDDFGFDSEGAEKFRTESGKFVILLGRDKPESTSPIQLLQGTDTIVNFPAVQKTLQEKRDFTMGKPIRVSVHGHEFFGVNMTAIIYDEFQNILGIVGVLVDLKTAADILADPRFDIYQGNLRSVVTNENTLAIHHNPDLFGKDVLELNRHESAKILTEAIRNKQDGVFEYTTVGNVDSYAVVKFFEIGHGKMNTHWSIIITAPRKVVAAPLLNLQITILVTSIIMIALIVLVLYMFIRTLIIKRLQIVSDTLLRFFAYINYESNEIQTIAMTENDELGAIGQAINSNIERTQSMLLQDKQAVNDSVQTAQRIENGDLTARITKIPSNPQLVELKNVLNKTLEVLQHEVGSNMNEIRRVFDSYKKLNFSTEVANATGEVELTTNTLGEEIKKMLRTSSGFAKDLNEQSEALKTSMKSLIDGSTTQADSLKESAVAIDEINSSLQAVAEKTNEVTRQAEDIRNVVSVIRDIADQTNLLALNAAIEAARAGEHGRGFAVVADEVRTLAEKTGKSLSEIEANINVLVQGVNEMSDAIKEQAQGITQINESISQLEEITQNNLTIAHNTNETTQKVVFIADEILEDVQKKTF</sequence>
<keyword evidence="1 3" id="KW-0807">Transducer</keyword>
<evidence type="ECO:0000256" key="4">
    <source>
        <dbReference type="SAM" id="Phobius"/>
    </source>
</evidence>
<evidence type="ECO:0000259" key="5">
    <source>
        <dbReference type="PROSITE" id="PS50111"/>
    </source>
</evidence>
<dbReference type="Gene3D" id="1.10.287.950">
    <property type="entry name" value="Methyl-accepting chemotaxis protein"/>
    <property type="match status" value="1"/>
</dbReference>
<protein>
    <submittedName>
        <fullName evidence="7">Methyl-accepting chemotaxis protein</fullName>
    </submittedName>
</protein>
<dbReference type="GO" id="GO:0007165">
    <property type="term" value="P:signal transduction"/>
    <property type="evidence" value="ECO:0007669"/>
    <property type="project" value="UniProtKB-KW"/>
</dbReference>